<evidence type="ECO:0000256" key="1">
    <source>
        <dbReference type="SAM" id="Phobius"/>
    </source>
</evidence>
<reference evidence="2" key="1">
    <citation type="submission" date="2021-03" db="EMBL/GenBank/DDBJ databases">
        <title>Streptomyces poriferae sp. nov., a novel marine sponge-derived Actinobacteria species with anti-MRSA activity.</title>
        <authorList>
            <person name="Sandoval-Powers M."/>
            <person name="Kralova S."/>
            <person name="Nguyen G.-S."/>
            <person name="Fawwal D."/>
            <person name="Degnes K."/>
            <person name="Klinkenberg G."/>
            <person name="Sletta H."/>
            <person name="Wentzel A."/>
            <person name="Liles M.R."/>
        </authorList>
    </citation>
    <scope>NUCLEOTIDE SEQUENCE</scope>
    <source>
        <strain evidence="2">DSM 41794</strain>
    </source>
</reference>
<keyword evidence="1" id="KW-1133">Transmembrane helix</keyword>
<dbReference type="EMBL" id="JAFLRJ010000142">
    <property type="protein sequence ID" value="MBO0513206.1"/>
    <property type="molecule type" value="Genomic_DNA"/>
</dbReference>
<proteinExistence type="predicted"/>
<keyword evidence="3" id="KW-1185">Reference proteome</keyword>
<dbReference type="Proteomes" id="UP000664167">
    <property type="component" value="Unassembled WGS sequence"/>
</dbReference>
<name>A0A939F7F2_9ACTN</name>
<accession>A0A939F7F2</accession>
<gene>
    <name evidence="2" type="ORF">J0695_15560</name>
</gene>
<evidence type="ECO:0000313" key="2">
    <source>
        <dbReference type="EMBL" id="MBO0513206.1"/>
    </source>
</evidence>
<dbReference type="AlphaFoldDB" id="A0A939F7F2"/>
<dbReference type="RefSeq" id="WP_206962632.1">
    <property type="nucleotide sequence ID" value="NZ_BAAAJJ010000016.1"/>
</dbReference>
<keyword evidence="1" id="KW-0812">Transmembrane</keyword>
<protein>
    <submittedName>
        <fullName evidence="2">Uncharacterized protein</fullName>
    </submittedName>
</protein>
<organism evidence="2 3">
    <name type="scientific">Streptomyces beijiangensis</name>
    <dbReference type="NCBI Taxonomy" id="163361"/>
    <lineage>
        <taxon>Bacteria</taxon>
        <taxon>Bacillati</taxon>
        <taxon>Actinomycetota</taxon>
        <taxon>Actinomycetes</taxon>
        <taxon>Kitasatosporales</taxon>
        <taxon>Streptomycetaceae</taxon>
        <taxon>Streptomyces</taxon>
    </lineage>
</organism>
<evidence type="ECO:0000313" key="3">
    <source>
        <dbReference type="Proteomes" id="UP000664167"/>
    </source>
</evidence>
<comment type="caution">
    <text evidence="2">The sequence shown here is derived from an EMBL/GenBank/DDBJ whole genome shotgun (WGS) entry which is preliminary data.</text>
</comment>
<feature type="transmembrane region" description="Helical" evidence="1">
    <location>
        <begin position="37"/>
        <end position="64"/>
    </location>
</feature>
<sequence length="65" mass="6726">MSDFILLLFGVIGASLFIQAVWDLGRGRQTGGDPRSAEAAAVIMVLSGWLITLSGLVLAVLVAAP</sequence>
<keyword evidence="1" id="KW-0472">Membrane</keyword>
<feature type="transmembrane region" description="Helical" evidence="1">
    <location>
        <begin position="6"/>
        <end position="25"/>
    </location>
</feature>